<protein>
    <submittedName>
        <fullName evidence="2">Uncharacterized protein</fullName>
    </submittedName>
</protein>
<name>K7R8R7_THEOS</name>
<feature type="compositionally biased region" description="Basic and acidic residues" evidence="1">
    <location>
        <begin position="206"/>
        <end position="249"/>
    </location>
</feature>
<evidence type="ECO:0000256" key="1">
    <source>
        <dbReference type="SAM" id="MobiDB-lite"/>
    </source>
</evidence>
<dbReference type="KEGG" id="tos:Theos_2521"/>
<feature type="compositionally biased region" description="Basic and acidic residues" evidence="1">
    <location>
        <begin position="16"/>
        <end position="28"/>
    </location>
</feature>
<gene>
    <name evidence="2" type="ORF">Theos_2521</name>
</gene>
<dbReference type="AlphaFoldDB" id="K7R8R7"/>
<proteinExistence type="predicted"/>
<evidence type="ECO:0000313" key="3">
    <source>
        <dbReference type="Proteomes" id="UP000000211"/>
    </source>
</evidence>
<dbReference type="OrthoDB" id="33038at2"/>
<evidence type="ECO:0000313" key="2">
    <source>
        <dbReference type="EMBL" id="AFV77494.1"/>
    </source>
</evidence>
<dbReference type="PATRIC" id="fig|751945.3.peg.2461"/>
<keyword evidence="3" id="KW-1185">Reference proteome</keyword>
<reference evidence="2 3" key="1">
    <citation type="journal article" date="2013" name="Genome Announc.">
        <title>Whole Genome Sequencing of Thermus oshimai JL-2 and Thermus thermophilus JL-18, Incomplete Denitrifiers from the United States Great Basin.</title>
        <authorList>
            <person name="Murugapiran S.K."/>
            <person name="Huntemann M."/>
            <person name="Wei C.L."/>
            <person name="Han J."/>
            <person name="Detter J.C."/>
            <person name="Han C.S."/>
            <person name="Erkkila T.H."/>
            <person name="Teshima H."/>
            <person name="Chen A."/>
            <person name="Kyrpides N."/>
            <person name="Mavrommatis K."/>
            <person name="Markowitz V."/>
            <person name="Szeto E."/>
            <person name="Ivanova N."/>
            <person name="Pagani I."/>
            <person name="Lam J."/>
            <person name="McDonald A.I."/>
            <person name="Dodsworth J.A."/>
            <person name="Pati A."/>
            <person name="Goodwin L."/>
            <person name="Peters L."/>
            <person name="Pitluck S."/>
            <person name="Woyke T."/>
            <person name="Hedlund B.P."/>
        </authorList>
    </citation>
    <scope>NUCLEOTIDE SEQUENCE</scope>
    <source>
        <strain evidence="2 3">JL-2</strain>
        <plasmid evidence="2">pTHEOS02</plasmid>
    </source>
</reference>
<keyword evidence="2" id="KW-0614">Plasmid</keyword>
<feature type="compositionally biased region" description="Basic and acidic residues" evidence="1">
    <location>
        <begin position="259"/>
        <end position="271"/>
    </location>
</feature>
<dbReference type="EMBL" id="CP003251">
    <property type="protein sequence ID" value="AFV77494.1"/>
    <property type="molecule type" value="Genomic_DNA"/>
</dbReference>
<organism evidence="2 3">
    <name type="scientific">Thermus oshimai JL-2</name>
    <dbReference type="NCBI Taxonomy" id="751945"/>
    <lineage>
        <taxon>Bacteria</taxon>
        <taxon>Thermotogati</taxon>
        <taxon>Deinococcota</taxon>
        <taxon>Deinococci</taxon>
        <taxon>Thermales</taxon>
        <taxon>Thermaceae</taxon>
        <taxon>Thermus</taxon>
    </lineage>
</organism>
<feature type="region of interest" description="Disordered" evidence="1">
    <location>
        <begin position="187"/>
        <end position="286"/>
    </location>
</feature>
<sequence>MAEPVEAQEALPAGEEGTREGVGEERREKRPPHPPHQAVLFLPGVLREGLFHAERLPRGVPVALGGKALKDPQGEAGEGVFALWPRTDEGGRILSLQVASRLREPYEGPQAVVQGVLLYADRERLVLLILPKGGEGFKVGFKVGLKRARGFAARLEPKKAYRVEGRLGGPYLLAERAWPLGKYLQAKKEGQPLPPPIQGRENPYLEPREGRPKEGAEGGGEGEARKGEGAREEAKARREPPPRPKEAPKGKGPGGKPLPRRDPVRVWRAPEEPPDPAPPDLGRPPALGKGQVMGLAGTGPYYLVLLPQAVPEWWPRVERLLPEFPRRYEVRFYPDGSRAVVSGDLEALKVWYKRVLRG</sequence>
<dbReference type="HOGENOM" id="CLU_773700_0_0_0"/>
<dbReference type="Proteomes" id="UP000000211">
    <property type="component" value="Plasmid pTHEOS02"/>
</dbReference>
<geneLocation type="plasmid" evidence="2 3">
    <name>pTHEOS02</name>
</geneLocation>
<feature type="region of interest" description="Disordered" evidence="1">
    <location>
        <begin position="1"/>
        <end position="38"/>
    </location>
</feature>
<accession>K7R8R7</accession>